<keyword evidence="5" id="KW-0031">Aminopeptidase</keyword>
<dbReference type="RefSeq" id="XP_033598050.1">
    <property type="nucleotide sequence ID" value="XM_033738982.1"/>
</dbReference>
<keyword evidence="18" id="KW-1185">Reference proteome</keyword>
<dbReference type="PANTHER" id="PTHR12147:SF57">
    <property type="entry name" value="PEPTIDE HYDROLASE"/>
    <property type="match status" value="1"/>
</dbReference>
<dbReference type="GO" id="GO:0004177">
    <property type="term" value="F:aminopeptidase activity"/>
    <property type="evidence" value="ECO:0007669"/>
    <property type="project" value="UniProtKB-KW"/>
</dbReference>
<dbReference type="Pfam" id="PF02225">
    <property type="entry name" value="PA"/>
    <property type="match status" value="1"/>
</dbReference>
<evidence type="ECO:0000256" key="6">
    <source>
        <dbReference type="ARBA" id="ARBA00022525"/>
    </source>
</evidence>
<keyword evidence="8 14" id="KW-0479">Metal-binding</keyword>
<evidence type="ECO:0000256" key="2">
    <source>
        <dbReference type="ARBA" id="ARBA00004613"/>
    </source>
</evidence>
<dbReference type="GO" id="GO:0006508">
    <property type="term" value="P:proteolysis"/>
    <property type="evidence" value="ECO:0007669"/>
    <property type="project" value="UniProtKB-KW"/>
</dbReference>
<evidence type="ECO:0000256" key="13">
    <source>
        <dbReference type="ARBA" id="ARBA00023180"/>
    </source>
</evidence>
<dbReference type="AlphaFoldDB" id="A0A6A6W0D7"/>
<evidence type="ECO:0000256" key="1">
    <source>
        <dbReference type="ARBA" id="ARBA00001947"/>
    </source>
</evidence>
<evidence type="ECO:0000256" key="7">
    <source>
        <dbReference type="ARBA" id="ARBA00022670"/>
    </source>
</evidence>
<feature type="domain" description="PA" evidence="15">
    <location>
        <begin position="123"/>
        <end position="213"/>
    </location>
</feature>
<dbReference type="Pfam" id="PF04389">
    <property type="entry name" value="Peptidase_M28"/>
    <property type="match status" value="1"/>
</dbReference>
<dbReference type="InterPro" id="IPR003137">
    <property type="entry name" value="PA_domain"/>
</dbReference>
<evidence type="ECO:0000259" key="15">
    <source>
        <dbReference type="Pfam" id="PF02225"/>
    </source>
</evidence>
<dbReference type="Proteomes" id="UP000799437">
    <property type="component" value="Unassembled WGS sequence"/>
</dbReference>
<comment type="cofactor">
    <cofactor evidence="1">
        <name>Zn(2+)</name>
        <dbReference type="ChEBI" id="CHEBI:29105"/>
    </cofactor>
</comment>
<keyword evidence="11 14" id="KW-0862">Zinc</keyword>
<dbReference type="GO" id="GO:0005576">
    <property type="term" value="C:extracellular region"/>
    <property type="evidence" value="ECO:0007669"/>
    <property type="project" value="UniProtKB-SubCell"/>
</dbReference>
<proteinExistence type="inferred from homology"/>
<keyword evidence="10 14" id="KW-0378">Hydrolase</keyword>
<dbReference type="GO" id="GO:0008235">
    <property type="term" value="F:metalloexopeptidase activity"/>
    <property type="evidence" value="ECO:0007669"/>
    <property type="project" value="InterPro"/>
</dbReference>
<dbReference type="EC" id="3.4.-.-" evidence="14"/>
<evidence type="ECO:0000256" key="3">
    <source>
        <dbReference type="ARBA" id="ARBA00005957"/>
    </source>
</evidence>
<keyword evidence="6" id="KW-0964">Secreted</keyword>
<dbReference type="InterPro" id="IPR007484">
    <property type="entry name" value="Peptidase_M28"/>
</dbReference>
<evidence type="ECO:0000313" key="18">
    <source>
        <dbReference type="Proteomes" id="UP000799437"/>
    </source>
</evidence>
<dbReference type="SUPFAM" id="SSF53187">
    <property type="entry name" value="Zn-dependent exopeptidases"/>
    <property type="match status" value="1"/>
</dbReference>
<evidence type="ECO:0000256" key="11">
    <source>
        <dbReference type="ARBA" id="ARBA00022833"/>
    </source>
</evidence>
<organism evidence="17 18">
    <name type="scientific">Pseudovirgaria hyperparasitica</name>
    <dbReference type="NCBI Taxonomy" id="470096"/>
    <lineage>
        <taxon>Eukaryota</taxon>
        <taxon>Fungi</taxon>
        <taxon>Dikarya</taxon>
        <taxon>Ascomycota</taxon>
        <taxon>Pezizomycotina</taxon>
        <taxon>Dothideomycetes</taxon>
        <taxon>Dothideomycetes incertae sedis</taxon>
        <taxon>Acrospermales</taxon>
        <taxon>Acrospermaceae</taxon>
        <taxon>Pseudovirgaria</taxon>
    </lineage>
</organism>
<accession>A0A6A6W0D7</accession>
<dbReference type="GO" id="GO:0046872">
    <property type="term" value="F:metal ion binding"/>
    <property type="evidence" value="ECO:0007669"/>
    <property type="project" value="UniProtKB-KW"/>
</dbReference>
<evidence type="ECO:0000256" key="10">
    <source>
        <dbReference type="ARBA" id="ARBA00022801"/>
    </source>
</evidence>
<dbReference type="CDD" id="cd03876">
    <property type="entry name" value="M28_SGAP_like"/>
    <property type="match status" value="1"/>
</dbReference>
<protein>
    <recommendedName>
        <fullName evidence="14">Peptide hydrolase</fullName>
        <ecNumber evidence="14">3.4.-.-</ecNumber>
    </recommendedName>
</protein>
<comment type="subunit">
    <text evidence="4">Monomer.</text>
</comment>
<dbReference type="EMBL" id="ML996577">
    <property type="protein sequence ID" value="KAF2755599.1"/>
    <property type="molecule type" value="Genomic_DNA"/>
</dbReference>
<dbReference type="InterPro" id="IPR046450">
    <property type="entry name" value="PA_dom_sf"/>
</dbReference>
<evidence type="ECO:0000259" key="16">
    <source>
        <dbReference type="Pfam" id="PF04389"/>
    </source>
</evidence>
<dbReference type="GeneID" id="54480036"/>
<dbReference type="SUPFAM" id="SSF52025">
    <property type="entry name" value="PA domain"/>
    <property type="match status" value="1"/>
</dbReference>
<dbReference type="Gene3D" id="3.40.630.10">
    <property type="entry name" value="Zn peptidases"/>
    <property type="match status" value="1"/>
</dbReference>
<name>A0A6A6W0D7_9PEZI</name>
<keyword evidence="9" id="KW-0732">Signal</keyword>
<comment type="subcellular location">
    <subcellularLocation>
        <location evidence="2">Secreted</location>
    </subcellularLocation>
</comment>
<evidence type="ECO:0000256" key="14">
    <source>
        <dbReference type="RuleBase" id="RU361240"/>
    </source>
</evidence>
<keyword evidence="12" id="KW-0482">Metalloprotease</keyword>
<dbReference type="InterPro" id="IPR045175">
    <property type="entry name" value="M28_fam"/>
</dbReference>
<comment type="similarity">
    <text evidence="3">Belongs to the peptidase M28 family. M28A subfamily.</text>
</comment>
<evidence type="ECO:0000256" key="4">
    <source>
        <dbReference type="ARBA" id="ARBA00011245"/>
    </source>
</evidence>
<evidence type="ECO:0000256" key="12">
    <source>
        <dbReference type="ARBA" id="ARBA00023049"/>
    </source>
</evidence>
<dbReference type="PANTHER" id="PTHR12147">
    <property type="entry name" value="METALLOPEPTIDASE M28 FAMILY MEMBER"/>
    <property type="match status" value="1"/>
</dbReference>
<sequence>MKIRQLGLAVSGFTTAARATCDYKPQVDDLALQESIKLENLLPRSQKLQDFAYATEARNRVAGSPGHVATVDYIISELEATGAYDIERQPFTTTIQEEGSYRITVDNVEWNAGELQFSASGDVTAPLVVVSNLGCTPEDYPAAVAGNIALISRGTCEFGLKSSLAGAAGAIGALIYDNVPGDAPLSGTLGSAPRPTGPYVPTVGTSNNNGTALVQVINSGTEVIAHLDVETTITDVTSDNVLATTKCGNKDSVLMFGAHTDSVPPGPGINDDGSGTVALIEVAKQLAAYQTTNAIRFGFWSAEEVGLVGSTYYVEHLSADALAQIRAYLNFDMIASPNFIHGIYDGDGSAFNLTGPRGSAELEHFLETYFTPYNSVPTEFSGRSDYAAFIDFGVPSGGTFTGAEQLKTEAEVALFGGVAGAPYDANYHQAGDTIDNLNTEAFIIHARAIAHAAAVFGESFDMLPPKEPASVTRFKRDLRRRRNEDQMRGVKWSHDHRREVGDGVGHTHAGCLAGKMVAGMKS</sequence>
<gene>
    <name evidence="17" type="ORF">EJ05DRAFT_107291</name>
</gene>
<evidence type="ECO:0000313" key="17">
    <source>
        <dbReference type="EMBL" id="KAF2755599.1"/>
    </source>
</evidence>
<evidence type="ECO:0000256" key="8">
    <source>
        <dbReference type="ARBA" id="ARBA00022723"/>
    </source>
</evidence>
<keyword evidence="13" id="KW-0325">Glycoprotein</keyword>
<keyword evidence="7 14" id="KW-0645">Protease</keyword>
<dbReference type="OrthoDB" id="10013407at2759"/>
<dbReference type="FunFam" id="3.40.630.10:FF:000054">
    <property type="entry name" value="Peptide hydrolase"/>
    <property type="match status" value="1"/>
</dbReference>
<evidence type="ECO:0000256" key="5">
    <source>
        <dbReference type="ARBA" id="ARBA00022438"/>
    </source>
</evidence>
<dbReference type="Gene3D" id="3.50.30.30">
    <property type="match status" value="1"/>
</dbReference>
<evidence type="ECO:0000256" key="9">
    <source>
        <dbReference type="ARBA" id="ARBA00022729"/>
    </source>
</evidence>
<reference evidence="17" key="1">
    <citation type="journal article" date="2020" name="Stud. Mycol.">
        <title>101 Dothideomycetes genomes: a test case for predicting lifestyles and emergence of pathogens.</title>
        <authorList>
            <person name="Haridas S."/>
            <person name="Albert R."/>
            <person name="Binder M."/>
            <person name="Bloem J."/>
            <person name="Labutti K."/>
            <person name="Salamov A."/>
            <person name="Andreopoulos B."/>
            <person name="Baker S."/>
            <person name="Barry K."/>
            <person name="Bills G."/>
            <person name="Bluhm B."/>
            <person name="Cannon C."/>
            <person name="Castanera R."/>
            <person name="Culley D."/>
            <person name="Daum C."/>
            <person name="Ezra D."/>
            <person name="Gonzalez J."/>
            <person name="Henrissat B."/>
            <person name="Kuo A."/>
            <person name="Liang C."/>
            <person name="Lipzen A."/>
            <person name="Lutzoni F."/>
            <person name="Magnuson J."/>
            <person name="Mondo S."/>
            <person name="Nolan M."/>
            <person name="Ohm R."/>
            <person name="Pangilinan J."/>
            <person name="Park H.-J."/>
            <person name="Ramirez L."/>
            <person name="Alfaro M."/>
            <person name="Sun H."/>
            <person name="Tritt A."/>
            <person name="Yoshinaga Y."/>
            <person name="Zwiers L.-H."/>
            <person name="Turgeon B."/>
            <person name="Goodwin S."/>
            <person name="Spatafora J."/>
            <person name="Crous P."/>
            <person name="Grigoriev I."/>
        </authorList>
    </citation>
    <scope>NUCLEOTIDE SEQUENCE</scope>
    <source>
        <strain evidence="17">CBS 121739</strain>
    </source>
</reference>
<dbReference type="CDD" id="cd02130">
    <property type="entry name" value="PA_ScAPY_like"/>
    <property type="match status" value="1"/>
</dbReference>
<dbReference type="InterPro" id="IPR041756">
    <property type="entry name" value="M28_SGAP-like"/>
</dbReference>
<feature type="domain" description="Peptidase M28" evidence="16">
    <location>
        <begin position="240"/>
        <end position="452"/>
    </location>
</feature>